<dbReference type="PIRSF" id="PIRSF036979">
    <property type="entry name" value="Arginase"/>
    <property type="match status" value="1"/>
</dbReference>
<proteinExistence type="inferred from homology"/>
<dbReference type="PROSITE" id="PS01053">
    <property type="entry name" value="ARGINASE_1"/>
    <property type="match status" value="1"/>
</dbReference>
<accession>A0A840MWE7</accession>
<feature type="binding site" evidence="5">
    <location>
        <position position="124"/>
    </location>
    <ligand>
        <name>Mn(2+)</name>
        <dbReference type="ChEBI" id="CHEBI:29035"/>
        <label>1</label>
    </ligand>
</feature>
<feature type="binding site" evidence="5">
    <location>
        <position position="155"/>
    </location>
    <ligand>
        <name>Mn(2+)</name>
        <dbReference type="ChEBI" id="CHEBI:29035"/>
        <label>2</label>
    </ligand>
</feature>
<feature type="binding site" evidence="7">
    <location>
        <position position="155"/>
    </location>
    <ligand>
        <name>Mn(2+)</name>
        <dbReference type="ChEBI" id="CHEBI:29035"/>
        <label>1</label>
    </ligand>
</feature>
<feature type="binding site" evidence="5 7">
    <location>
        <position position="153"/>
    </location>
    <ligand>
        <name>Mn(2+)</name>
        <dbReference type="ChEBI" id="CHEBI:29035"/>
        <label>1</label>
    </ligand>
</feature>
<evidence type="ECO:0000313" key="11">
    <source>
        <dbReference type="EMBL" id="MBB5019491.1"/>
    </source>
</evidence>
<evidence type="ECO:0000256" key="1">
    <source>
        <dbReference type="ARBA" id="ARBA00022723"/>
    </source>
</evidence>
<feature type="binding site" evidence="5 7">
    <location>
        <position position="157"/>
    </location>
    <ligand>
        <name>Mn(2+)</name>
        <dbReference type="ChEBI" id="CHEBI:29035"/>
        <label>1</label>
    </ligand>
</feature>
<dbReference type="GO" id="GO:0030145">
    <property type="term" value="F:manganese ion binding"/>
    <property type="evidence" value="ECO:0007669"/>
    <property type="project" value="UniProtKB-UniRule"/>
</dbReference>
<dbReference type="SUPFAM" id="SSF52768">
    <property type="entry name" value="Arginase/deacetylase"/>
    <property type="match status" value="1"/>
</dbReference>
<dbReference type="NCBIfam" id="TIGR01227">
    <property type="entry name" value="hutG"/>
    <property type="match status" value="1"/>
</dbReference>
<comment type="cofactor">
    <cofactor evidence="5 7">
        <name>Mn(2+)</name>
        <dbReference type="ChEBI" id="CHEBI:29035"/>
    </cofactor>
    <text evidence="5 7">Binds 2 manganese ions per subunit.</text>
</comment>
<dbReference type="PRINTS" id="PR00116">
    <property type="entry name" value="ARGINASE"/>
</dbReference>
<keyword evidence="12" id="KW-1185">Reference proteome</keyword>
<keyword evidence="4 5" id="KW-0464">Manganese</keyword>
<feature type="binding site" evidence="7">
    <location>
        <position position="246"/>
    </location>
    <ligand>
        <name>Mn(2+)</name>
        <dbReference type="ChEBI" id="CHEBI:29035"/>
        <label>1</label>
    </ligand>
</feature>
<dbReference type="PANTHER" id="PTHR11358:SF35">
    <property type="entry name" value="FORMIMIDOYLGLUTAMASE"/>
    <property type="match status" value="1"/>
</dbReference>
<comment type="function">
    <text evidence="5">Catalyzes the conversion of N-formimidoyl-L-glutamate to L-glutamate and formamide.</text>
</comment>
<dbReference type="InterPro" id="IPR005923">
    <property type="entry name" value="HutG"/>
</dbReference>
<dbReference type="AlphaFoldDB" id="A0A840MWE7"/>
<dbReference type="Pfam" id="PF00491">
    <property type="entry name" value="Arginase"/>
    <property type="match status" value="1"/>
</dbReference>
<dbReference type="GO" id="GO:0008783">
    <property type="term" value="F:agmatinase activity"/>
    <property type="evidence" value="ECO:0007669"/>
    <property type="project" value="TreeGrafter"/>
</dbReference>
<comment type="caution">
    <text evidence="11">The sequence shown here is derived from an EMBL/GenBank/DDBJ whole genome shotgun (WGS) entry which is preliminary data.</text>
</comment>
<feature type="compositionally biased region" description="Basic and acidic residues" evidence="10">
    <location>
        <begin position="12"/>
        <end position="21"/>
    </location>
</feature>
<comment type="catalytic activity">
    <reaction evidence="5">
        <text>N-formimidoyl-L-glutamate + H2O = formamide + L-glutamate</text>
        <dbReference type="Rhea" id="RHEA:22492"/>
        <dbReference type="ChEBI" id="CHEBI:15377"/>
        <dbReference type="ChEBI" id="CHEBI:16397"/>
        <dbReference type="ChEBI" id="CHEBI:29985"/>
        <dbReference type="ChEBI" id="CHEBI:58928"/>
        <dbReference type="EC" id="3.5.3.8"/>
    </reaction>
</comment>
<evidence type="ECO:0000256" key="3">
    <source>
        <dbReference type="ARBA" id="ARBA00022808"/>
    </source>
</evidence>
<dbReference type="Proteomes" id="UP000575898">
    <property type="component" value="Unassembled WGS sequence"/>
</dbReference>
<evidence type="ECO:0000313" key="12">
    <source>
        <dbReference type="Proteomes" id="UP000575898"/>
    </source>
</evidence>
<dbReference type="EMBL" id="JACHHY010000017">
    <property type="protein sequence ID" value="MBB5019491.1"/>
    <property type="molecule type" value="Genomic_DNA"/>
</dbReference>
<evidence type="ECO:0000256" key="2">
    <source>
        <dbReference type="ARBA" id="ARBA00022801"/>
    </source>
</evidence>
<organism evidence="11 12">
    <name type="scientific">Chitinivorax tropicus</name>
    <dbReference type="NCBI Taxonomy" id="714531"/>
    <lineage>
        <taxon>Bacteria</taxon>
        <taxon>Pseudomonadati</taxon>
        <taxon>Pseudomonadota</taxon>
        <taxon>Betaproteobacteria</taxon>
        <taxon>Chitinivorax</taxon>
    </lineage>
</organism>
<evidence type="ECO:0000256" key="9">
    <source>
        <dbReference type="RuleBase" id="RU003684"/>
    </source>
</evidence>
<dbReference type="RefSeq" id="WP_184040457.1">
    <property type="nucleotide sequence ID" value="NZ_JACHHY010000017.1"/>
</dbReference>
<feature type="binding site" evidence="5">
    <location>
        <position position="244"/>
    </location>
    <ligand>
        <name>Mn(2+)</name>
        <dbReference type="ChEBI" id="CHEBI:29035"/>
        <label>2</label>
    </ligand>
</feature>
<dbReference type="PANTHER" id="PTHR11358">
    <property type="entry name" value="ARGINASE/AGMATINASE"/>
    <property type="match status" value="1"/>
</dbReference>
<evidence type="ECO:0000256" key="10">
    <source>
        <dbReference type="SAM" id="MobiDB-lite"/>
    </source>
</evidence>
<keyword evidence="1 5" id="KW-0479">Metal-binding</keyword>
<evidence type="ECO:0000256" key="4">
    <source>
        <dbReference type="ARBA" id="ARBA00023211"/>
    </source>
</evidence>
<evidence type="ECO:0000256" key="6">
    <source>
        <dbReference type="NCBIfam" id="TIGR01227"/>
    </source>
</evidence>
<feature type="binding site" evidence="5">
    <location>
        <position position="246"/>
    </location>
    <ligand>
        <name>Mn(2+)</name>
        <dbReference type="ChEBI" id="CHEBI:29035"/>
        <label>2</label>
    </ligand>
</feature>
<dbReference type="InterPro" id="IPR006035">
    <property type="entry name" value="Ureohydrolase"/>
</dbReference>
<comment type="pathway">
    <text evidence="5">Amino-acid degradation; L-histidine degradation into L-glutamate; L-glutamate from N-formimidoyl-L-glutamate (hydrolase route): step 1/1.</text>
</comment>
<evidence type="ECO:0000256" key="7">
    <source>
        <dbReference type="PIRSR" id="PIRSR036979-1"/>
    </source>
</evidence>
<evidence type="ECO:0000256" key="5">
    <source>
        <dbReference type="HAMAP-Rule" id="MF_00737"/>
    </source>
</evidence>
<dbReference type="GO" id="GO:0019557">
    <property type="term" value="P:L-histidine catabolic process to glutamate and formate"/>
    <property type="evidence" value="ECO:0007669"/>
    <property type="project" value="UniProtKB-UniPathway"/>
</dbReference>
<feature type="binding site" evidence="5 7">
    <location>
        <position position="244"/>
    </location>
    <ligand>
        <name>Mn(2+)</name>
        <dbReference type="ChEBI" id="CHEBI:29035"/>
        <label>1</label>
    </ligand>
</feature>
<dbReference type="Gene3D" id="3.40.800.10">
    <property type="entry name" value="Ureohydrolase domain"/>
    <property type="match status" value="1"/>
</dbReference>
<name>A0A840MWE7_9PROT</name>
<keyword evidence="3 5" id="KW-0369">Histidine metabolism</keyword>
<dbReference type="InterPro" id="IPR023696">
    <property type="entry name" value="Ureohydrolase_dom_sf"/>
</dbReference>
<feature type="binding site" evidence="5">
    <location>
        <position position="153"/>
    </location>
    <ligand>
        <name>Mn(2+)</name>
        <dbReference type="ChEBI" id="CHEBI:29035"/>
        <label>2</label>
    </ligand>
</feature>
<dbReference type="UniPathway" id="UPA00379">
    <property type="reaction ID" value="UER00552"/>
</dbReference>
<gene>
    <name evidence="5" type="primary">hutG</name>
    <name evidence="11" type="ORF">HNQ59_002793</name>
</gene>
<comment type="similarity">
    <text evidence="5 8 9">Belongs to the arginase family.</text>
</comment>
<dbReference type="CDD" id="cd09988">
    <property type="entry name" value="Formimidoylglutamase"/>
    <property type="match status" value="1"/>
</dbReference>
<dbReference type="GO" id="GO:0033389">
    <property type="term" value="P:putrescine biosynthetic process from arginine, via agmatine"/>
    <property type="evidence" value="ECO:0007669"/>
    <property type="project" value="TreeGrafter"/>
</dbReference>
<dbReference type="PROSITE" id="PS51409">
    <property type="entry name" value="ARGINASE_2"/>
    <property type="match status" value="1"/>
</dbReference>
<dbReference type="GO" id="GO:0019556">
    <property type="term" value="P:L-histidine catabolic process to glutamate and formamide"/>
    <property type="evidence" value="ECO:0007669"/>
    <property type="project" value="UniProtKB-UniRule"/>
</dbReference>
<dbReference type="GO" id="GO:0050415">
    <property type="term" value="F:formimidoylglutamase activity"/>
    <property type="evidence" value="ECO:0007669"/>
    <property type="project" value="UniProtKB-UniRule"/>
</dbReference>
<protein>
    <recommendedName>
        <fullName evidence="5 6">Formimidoylglutamase</fullName>
        <ecNumber evidence="5 6">3.5.3.8</ecNumber>
    </recommendedName>
    <alternativeName>
        <fullName evidence="5">Formiminoglutamase</fullName>
    </alternativeName>
    <alternativeName>
        <fullName evidence="5">Formiminoglutamate hydrolase</fullName>
    </alternativeName>
</protein>
<reference evidence="11 12" key="1">
    <citation type="submission" date="2020-08" db="EMBL/GenBank/DDBJ databases">
        <title>Genomic Encyclopedia of Type Strains, Phase IV (KMG-IV): sequencing the most valuable type-strain genomes for metagenomic binning, comparative biology and taxonomic classification.</title>
        <authorList>
            <person name="Goeker M."/>
        </authorList>
    </citation>
    <scope>NUCLEOTIDE SEQUENCE [LARGE SCALE GENOMIC DNA]</scope>
    <source>
        <strain evidence="11 12">DSM 27165</strain>
    </source>
</reference>
<feature type="binding site" evidence="7">
    <location>
        <position position="124"/>
    </location>
    <ligand>
        <name>Mn(2+)</name>
        <dbReference type="ChEBI" id="CHEBI:29035"/>
        <label>2</label>
    </ligand>
</feature>
<evidence type="ECO:0000256" key="8">
    <source>
        <dbReference type="PROSITE-ProRule" id="PRU00742"/>
    </source>
</evidence>
<dbReference type="HAMAP" id="MF_00737">
    <property type="entry name" value="Formimidoylglutam"/>
    <property type="match status" value="1"/>
</dbReference>
<feature type="region of interest" description="Disordered" evidence="10">
    <location>
        <begin position="1"/>
        <end position="21"/>
    </location>
</feature>
<keyword evidence="2 5" id="KW-0378">Hydrolase</keyword>
<dbReference type="InterPro" id="IPR020855">
    <property type="entry name" value="Ureohydrolase_Mn_BS"/>
</dbReference>
<sequence length="313" mass="33745">MWVKPDPARWQGRVDSEEAGDARRWHQQIRCEVPSGQAGVALLGFACDAGVKRNHGRPGAHKGPQAIRHALANLAWHGGERVVWDAGDVVCEGDALEAAQAELAVMVDGLLTAGHFPVVMGGGHEVAFGTFSGLARHLANQGGTPKVGILNLDAHFDLRLAREANSGTPFRQIAESCVAHGWPFHYACFGVAEPANTAALFARARELDVTYRLDEDMGIAQLPDTLHQLSQFLAPLDHLYLTIDIDVLPAYQAPGVSAPAARGVALEVIEAILDLAKASDKLRIVDLAELNPEFDIDHRTAKTAARLIHRLTK</sequence>
<dbReference type="EC" id="3.5.3.8" evidence="5 6"/>